<gene>
    <name evidence="2" type="ORF">AVEN_210103_1</name>
</gene>
<organism evidence="2 3">
    <name type="scientific">Araneus ventricosus</name>
    <name type="common">Orbweaver spider</name>
    <name type="synonym">Epeira ventricosa</name>
    <dbReference type="NCBI Taxonomy" id="182803"/>
    <lineage>
        <taxon>Eukaryota</taxon>
        <taxon>Metazoa</taxon>
        <taxon>Ecdysozoa</taxon>
        <taxon>Arthropoda</taxon>
        <taxon>Chelicerata</taxon>
        <taxon>Arachnida</taxon>
        <taxon>Araneae</taxon>
        <taxon>Araneomorphae</taxon>
        <taxon>Entelegynae</taxon>
        <taxon>Araneoidea</taxon>
        <taxon>Araneidae</taxon>
        <taxon>Araneus</taxon>
    </lineage>
</organism>
<name>A0A4Y2GBB0_ARAVE</name>
<comment type="caution">
    <text evidence="2">The sequence shown here is derived from an EMBL/GenBank/DDBJ whole genome shotgun (WGS) entry which is preliminary data.</text>
</comment>
<dbReference type="EMBL" id="BGPR01001280">
    <property type="protein sequence ID" value="GBM49995.1"/>
    <property type="molecule type" value="Genomic_DNA"/>
</dbReference>
<dbReference type="AlphaFoldDB" id="A0A4Y2GBB0"/>
<dbReference type="Proteomes" id="UP000499080">
    <property type="component" value="Unassembled WGS sequence"/>
</dbReference>
<evidence type="ECO:0000256" key="1">
    <source>
        <dbReference type="SAM" id="MobiDB-lite"/>
    </source>
</evidence>
<feature type="region of interest" description="Disordered" evidence="1">
    <location>
        <begin position="109"/>
        <end position="129"/>
    </location>
</feature>
<proteinExistence type="predicted"/>
<evidence type="ECO:0000313" key="3">
    <source>
        <dbReference type="Proteomes" id="UP000499080"/>
    </source>
</evidence>
<evidence type="ECO:0000313" key="2">
    <source>
        <dbReference type="EMBL" id="GBM49995.1"/>
    </source>
</evidence>
<reference evidence="2 3" key="1">
    <citation type="journal article" date="2019" name="Sci. Rep.">
        <title>Orb-weaving spider Araneus ventricosus genome elucidates the spidroin gene catalogue.</title>
        <authorList>
            <person name="Kono N."/>
            <person name="Nakamura H."/>
            <person name="Ohtoshi R."/>
            <person name="Moran D.A.P."/>
            <person name="Shinohara A."/>
            <person name="Yoshida Y."/>
            <person name="Fujiwara M."/>
            <person name="Mori M."/>
            <person name="Tomita M."/>
            <person name="Arakawa K."/>
        </authorList>
    </citation>
    <scope>NUCLEOTIDE SEQUENCE [LARGE SCALE GENOMIC DNA]</scope>
</reference>
<keyword evidence="3" id="KW-1185">Reference proteome</keyword>
<sequence>MPSFLFELERKDGCDGRSEQTTCYRVPAKLYCPTATRKTLNRVVRWARKSFLIEVQSETRLPPVNEINPFLSPPSNAVEYPVSITTVIGMSGVCGFPLSGRTVEMVATDSKPASPDDPVMMMADNTGLR</sequence>
<accession>A0A4Y2GBB0</accession>
<protein>
    <submittedName>
        <fullName evidence="2">Uncharacterized protein</fullName>
    </submittedName>
</protein>